<keyword evidence="4" id="KW-0408">Iron</keyword>
<dbReference type="GO" id="GO:0008168">
    <property type="term" value="F:methyltransferase activity"/>
    <property type="evidence" value="ECO:0007669"/>
    <property type="project" value="UniProtKB-KW"/>
</dbReference>
<keyword evidence="8" id="KW-0808">Transferase</keyword>
<evidence type="ECO:0000313" key="9">
    <source>
        <dbReference type="Proteomes" id="UP000053825"/>
    </source>
</evidence>
<name>A0A0L7QSM2_9HYME</name>
<evidence type="ECO:0000256" key="3">
    <source>
        <dbReference type="ARBA" id="ARBA00022946"/>
    </source>
</evidence>
<keyword evidence="6" id="KW-0496">Mitochondrion</keyword>
<keyword evidence="3" id="KW-0809">Transit peptide</keyword>
<organism evidence="8 9">
    <name type="scientific">Habropoda laboriosa</name>
    <dbReference type="NCBI Taxonomy" id="597456"/>
    <lineage>
        <taxon>Eukaryota</taxon>
        <taxon>Metazoa</taxon>
        <taxon>Ecdysozoa</taxon>
        <taxon>Arthropoda</taxon>
        <taxon>Hexapoda</taxon>
        <taxon>Insecta</taxon>
        <taxon>Pterygota</taxon>
        <taxon>Neoptera</taxon>
        <taxon>Endopterygota</taxon>
        <taxon>Hymenoptera</taxon>
        <taxon>Apocrita</taxon>
        <taxon>Aculeata</taxon>
        <taxon>Apoidea</taxon>
        <taxon>Anthophila</taxon>
        <taxon>Apidae</taxon>
        <taxon>Habropoda</taxon>
    </lineage>
</organism>
<evidence type="ECO:0000256" key="7">
    <source>
        <dbReference type="ARBA" id="ARBA00045681"/>
    </source>
</evidence>
<dbReference type="AlphaFoldDB" id="A0A0L7QSM2"/>
<dbReference type="GO" id="GO:0005763">
    <property type="term" value="C:mitochondrial small ribosomal subunit"/>
    <property type="evidence" value="ECO:0007669"/>
    <property type="project" value="TreeGrafter"/>
</dbReference>
<evidence type="ECO:0000313" key="8">
    <source>
        <dbReference type="EMBL" id="KOC61549.1"/>
    </source>
</evidence>
<dbReference type="STRING" id="597456.A0A0L7QSM2"/>
<evidence type="ECO:0000256" key="6">
    <source>
        <dbReference type="ARBA" id="ARBA00023128"/>
    </source>
</evidence>
<comment type="function">
    <text evidence="7">Mitochondrial ribosome (mitoribosome) assembly factor. Binds at the interface of the head and body domains of the mitochondrial small ribosomal subunit (mt-SSU), occluding the mRNA channel and preventing compaction of the head domain towards the body. Probable inactive methyltransferase: retains the characteristic folding and ability to bind S-adenosyl-L-methionine, but it probably lost its methyltransferase activity.</text>
</comment>
<dbReference type="GO" id="GO:0051536">
    <property type="term" value="F:iron-sulfur cluster binding"/>
    <property type="evidence" value="ECO:0007669"/>
    <property type="project" value="UniProtKB-KW"/>
</dbReference>
<protein>
    <submittedName>
        <fullName evidence="8">Methyltransferase-like protein 17, mitochondrial</fullName>
    </submittedName>
</protein>
<keyword evidence="8" id="KW-0489">Methyltransferase</keyword>
<comment type="subcellular location">
    <subcellularLocation>
        <location evidence="1">Mitochondrion</location>
    </subcellularLocation>
</comment>
<dbReference type="InterPro" id="IPR052571">
    <property type="entry name" value="Mt_RNA_Methyltransferase"/>
</dbReference>
<evidence type="ECO:0000256" key="4">
    <source>
        <dbReference type="ARBA" id="ARBA00023004"/>
    </source>
</evidence>
<evidence type="ECO:0000256" key="5">
    <source>
        <dbReference type="ARBA" id="ARBA00023014"/>
    </source>
</evidence>
<dbReference type="InterPro" id="IPR015324">
    <property type="entry name" value="Ribosomal_Rsm22-like"/>
</dbReference>
<dbReference type="OrthoDB" id="421327at2759"/>
<keyword evidence="9" id="KW-1185">Reference proteome</keyword>
<gene>
    <name evidence="8" type="ORF">WH47_05153</name>
</gene>
<dbReference type="Pfam" id="PF09243">
    <property type="entry name" value="Rsm22"/>
    <property type="match status" value="1"/>
</dbReference>
<keyword evidence="2" id="KW-0479">Metal-binding</keyword>
<evidence type="ECO:0000256" key="2">
    <source>
        <dbReference type="ARBA" id="ARBA00022723"/>
    </source>
</evidence>
<reference evidence="8 9" key="1">
    <citation type="submission" date="2015-07" db="EMBL/GenBank/DDBJ databases">
        <title>The genome of Habropoda laboriosa.</title>
        <authorList>
            <person name="Pan H."/>
            <person name="Kapheim K."/>
        </authorList>
    </citation>
    <scope>NUCLEOTIDE SEQUENCE [LARGE SCALE GENOMIC DNA]</scope>
    <source>
        <strain evidence="8">0110345459</strain>
    </source>
</reference>
<dbReference type="EMBL" id="KQ414758">
    <property type="protein sequence ID" value="KOC61549.1"/>
    <property type="molecule type" value="Genomic_DNA"/>
</dbReference>
<dbReference type="PANTHER" id="PTHR13184">
    <property type="entry name" value="37S RIBOSOMAL PROTEIN S22"/>
    <property type="match status" value="1"/>
</dbReference>
<dbReference type="PANTHER" id="PTHR13184:SF5">
    <property type="entry name" value="METHYLTRANSFERASE-LIKE PROTEIN 17, MITOCHONDRIAL"/>
    <property type="match status" value="1"/>
</dbReference>
<dbReference type="Proteomes" id="UP000053825">
    <property type="component" value="Unassembled WGS sequence"/>
</dbReference>
<dbReference type="GO" id="GO:0032259">
    <property type="term" value="P:methylation"/>
    <property type="evidence" value="ECO:0007669"/>
    <property type="project" value="UniProtKB-KW"/>
</dbReference>
<accession>A0A0L7QSM2</accession>
<evidence type="ECO:0000256" key="1">
    <source>
        <dbReference type="ARBA" id="ARBA00004173"/>
    </source>
</evidence>
<dbReference type="GO" id="GO:0003735">
    <property type="term" value="F:structural constituent of ribosome"/>
    <property type="evidence" value="ECO:0007669"/>
    <property type="project" value="TreeGrafter"/>
</dbReference>
<proteinExistence type="predicted"/>
<dbReference type="GO" id="GO:0006412">
    <property type="term" value="P:translation"/>
    <property type="evidence" value="ECO:0007669"/>
    <property type="project" value="InterPro"/>
</dbReference>
<sequence>CPHDFECPRYTADNTPCNFQLSYLTLPIGETASYQWERYSYVVLKKGKRPEDDSRWPRIVRPVLKPSRHVICRLCTSSGKLEEQIFTAWKNGKITYSCARKSHWGDRLPFDYCKTEEIEEPEEK</sequence>
<feature type="non-terminal residue" evidence="8">
    <location>
        <position position="1"/>
    </location>
</feature>
<dbReference type="GO" id="GO:0046872">
    <property type="term" value="F:metal ion binding"/>
    <property type="evidence" value="ECO:0007669"/>
    <property type="project" value="UniProtKB-KW"/>
</dbReference>
<keyword evidence="5" id="KW-0411">Iron-sulfur</keyword>